<dbReference type="AlphaFoldDB" id="A0A1G2CJ30"/>
<feature type="domain" description="Orotidine 5'-phosphate decarboxylase" evidence="2">
    <location>
        <begin position="11"/>
        <end position="234"/>
    </location>
</feature>
<name>A0A1G2CJ30_9BACT</name>
<evidence type="ECO:0000256" key="1">
    <source>
        <dbReference type="ARBA" id="ARBA00023239"/>
    </source>
</evidence>
<dbReference type="Proteomes" id="UP000176287">
    <property type="component" value="Unassembled WGS sequence"/>
</dbReference>
<dbReference type="Gene3D" id="3.20.20.70">
    <property type="entry name" value="Aldolase class I"/>
    <property type="match status" value="1"/>
</dbReference>
<dbReference type="SUPFAM" id="SSF51366">
    <property type="entry name" value="Ribulose-phoshate binding barrel"/>
    <property type="match status" value="1"/>
</dbReference>
<evidence type="ECO:0000313" key="3">
    <source>
        <dbReference type="EMBL" id="OGZ00750.1"/>
    </source>
</evidence>
<organism evidence="3 4">
    <name type="scientific">Candidatus Liptonbacteria bacterium RIFCSPLOWO2_01_FULL_45_15</name>
    <dbReference type="NCBI Taxonomy" id="1798649"/>
    <lineage>
        <taxon>Bacteria</taxon>
        <taxon>Candidatus Liptoniibacteriota</taxon>
    </lineage>
</organism>
<dbReference type="SMART" id="SM00934">
    <property type="entry name" value="OMPdecase"/>
    <property type="match status" value="1"/>
</dbReference>
<accession>A0A1G2CJ30</accession>
<dbReference type="InterPro" id="IPR001754">
    <property type="entry name" value="OMPdeCOase_dom"/>
</dbReference>
<dbReference type="STRING" id="1798649.A3B13_00775"/>
<reference evidence="3 4" key="1">
    <citation type="journal article" date="2016" name="Nat. Commun.">
        <title>Thousands of microbial genomes shed light on interconnected biogeochemical processes in an aquifer system.</title>
        <authorList>
            <person name="Anantharaman K."/>
            <person name="Brown C.T."/>
            <person name="Hug L.A."/>
            <person name="Sharon I."/>
            <person name="Castelle C.J."/>
            <person name="Probst A.J."/>
            <person name="Thomas B.C."/>
            <person name="Singh A."/>
            <person name="Wilkins M.J."/>
            <person name="Karaoz U."/>
            <person name="Brodie E.L."/>
            <person name="Williams K.H."/>
            <person name="Hubbard S.S."/>
            <person name="Banfield J.F."/>
        </authorList>
    </citation>
    <scope>NUCLEOTIDE SEQUENCE [LARGE SCALE GENOMIC DNA]</scope>
</reference>
<dbReference type="InterPro" id="IPR011060">
    <property type="entry name" value="RibuloseP-bd_barrel"/>
</dbReference>
<sequence>MNKPIIPLQKSVVVACDVGGYHELDQLITATATVKGIGGYKIGFRLAIRDLERVTNLVKRHTSKPIIFDGQKFGNDIPEIGIEFARDLASCGVDAVIIFPFAGPVTQRIWTEACLKEGLAVIVGGEMTHQGFLDTDGGYIRNTAPNDIYKLAADMGIRDFVVPGNKPATVQHYRKHIDEVCARTDHKEKCLYAPGFINQGGDVTETGKVAGDNWHAIVGSAIYKQTGMDAMRAAAEKVVAQIQVPAKIAA</sequence>
<dbReference type="EMBL" id="MHKZ01000013">
    <property type="protein sequence ID" value="OGZ00750.1"/>
    <property type="molecule type" value="Genomic_DNA"/>
</dbReference>
<proteinExistence type="predicted"/>
<dbReference type="Pfam" id="PF00215">
    <property type="entry name" value="OMPdecase"/>
    <property type="match status" value="1"/>
</dbReference>
<evidence type="ECO:0000313" key="4">
    <source>
        <dbReference type="Proteomes" id="UP000176287"/>
    </source>
</evidence>
<keyword evidence="1" id="KW-0456">Lyase</keyword>
<dbReference type="InterPro" id="IPR013785">
    <property type="entry name" value="Aldolase_TIM"/>
</dbReference>
<gene>
    <name evidence="3" type="ORF">A3B13_00775</name>
</gene>
<comment type="caution">
    <text evidence="3">The sequence shown here is derived from an EMBL/GenBank/DDBJ whole genome shotgun (WGS) entry which is preliminary data.</text>
</comment>
<dbReference type="GO" id="GO:0004590">
    <property type="term" value="F:orotidine-5'-phosphate decarboxylase activity"/>
    <property type="evidence" value="ECO:0007669"/>
    <property type="project" value="InterPro"/>
</dbReference>
<evidence type="ECO:0000259" key="2">
    <source>
        <dbReference type="SMART" id="SM00934"/>
    </source>
</evidence>
<dbReference type="GO" id="GO:0006207">
    <property type="term" value="P:'de novo' pyrimidine nucleobase biosynthetic process"/>
    <property type="evidence" value="ECO:0007669"/>
    <property type="project" value="InterPro"/>
</dbReference>
<protein>
    <recommendedName>
        <fullName evidence="2">Orotidine 5'-phosphate decarboxylase domain-containing protein</fullName>
    </recommendedName>
</protein>